<dbReference type="PROSITE" id="PS00354">
    <property type="entry name" value="HMGI_Y"/>
    <property type="match status" value="1"/>
</dbReference>
<evidence type="ECO:0000256" key="7">
    <source>
        <dbReference type="ARBA" id="ARBA00023242"/>
    </source>
</evidence>
<dbReference type="GO" id="GO:0008270">
    <property type="term" value="F:zinc ion binding"/>
    <property type="evidence" value="ECO:0007669"/>
    <property type="project" value="UniProtKB-KW"/>
</dbReference>
<dbReference type="GO" id="GO:0005634">
    <property type="term" value="C:nucleus"/>
    <property type="evidence" value="ECO:0007669"/>
    <property type="project" value="UniProtKB-SubCell"/>
</dbReference>
<dbReference type="EMBL" id="AP024443">
    <property type="protein sequence ID" value="BCS17845.1"/>
    <property type="molecule type" value="Genomic_DNA"/>
</dbReference>
<feature type="region of interest" description="Disordered" evidence="8">
    <location>
        <begin position="1"/>
        <end position="26"/>
    </location>
</feature>
<keyword evidence="5" id="KW-0805">Transcription regulation</keyword>
<evidence type="ECO:0000256" key="6">
    <source>
        <dbReference type="ARBA" id="ARBA00023163"/>
    </source>
</evidence>
<reference evidence="10" key="2">
    <citation type="submission" date="2021-02" db="EMBL/GenBank/DDBJ databases">
        <title>Aspergillus puulaauensis MK2 genome sequence.</title>
        <authorList>
            <person name="Futagami T."/>
            <person name="Mori K."/>
            <person name="Kadooka C."/>
            <person name="Tanaka T."/>
        </authorList>
    </citation>
    <scope>NUCLEOTIDE SEQUENCE</scope>
    <source>
        <strain evidence="10">MK2</strain>
    </source>
</reference>
<evidence type="ECO:0000259" key="9">
    <source>
        <dbReference type="PROSITE" id="PS51916"/>
    </source>
</evidence>
<organism evidence="10 11">
    <name type="scientific">Aspergillus puulaauensis</name>
    <dbReference type="NCBI Taxonomy" id="1220207"/>
    <lineage>
        <taxon>Eukaryota</taxon>
        <taxon>Fungi</taxon>
        <taxon>Dikarya</taxon>
        <taxon>Ascomycota</taxon>
        <taxon>Pezizomycotina</taxon>
        <taxon>Eurotiomycetes</taxon>
        <taxon>Eurotiomycetidae</taxon>
        <taxon>Eurotiales</taxon>
        <taxon>Aspergillaceae</taxon>
        <taxon>Aspergillus</taxon>
    </lineage>
</organism>
<dbReference type="GO" id="GO:0006355">
    <property type="term" value="P:regulation of DNA-templated transcription"/>
    <property type="evidence" value="ECO:0007669"/>
    <property type="project" value="InterPro"/>
</dbReference>
<dbReference type="RefSeq" id="XP_041550039.1">
    <property type="nucleotide sequence ID" value="XM_041703407.1"/>
</dbReference>
<keyword evidence="11" id="KW-1185">Reference proteome</keyword>
<dbReference type="Pfam" id="PF13919">
    <property type="entry name" value="ASXH"/>
    <property type="match status" value="1"/>
</dbReference>
<feature type="region of interest" description="Disordered" evidence="8">
    <location>
        <begin position="60"/>
        <end position="85"/>
    </location>
</feature>
<dbReference type="PROSITE" id="PS51916">
    <property type="entry name" value="DEUBAD"/>
    <property type="match status" value="1"/>
</dbReference>
<reference evidence="10" key="1">
    <citation type="submission" date="2021-01" db="EMBL/GenBank/DDBJ databases">
        <authorList>
            <consortium name="Aspergillus puulaauensis MK2 genome sequencing consortium"/>
            <person name="Kazuki M."/>
            <person name="Futagami T."/>
        </authorList>
    </citation>
    <scope>NUCLEOTIDE SEQUENCE</scope>
    <source>
        <strain evidence="10">MK2</strain>
    </source>
</reference>
<keyword evidence="6" id="KW-0804">Transcription</keyword>
<evidence type="ECO:0000313" key="11">
    <source>
        <dbReference type="Proteomes" id="UP000654913"/>
    </source>
</evidence>
<dbReference type="GeneID" id="64967850"/>
<gene>
    <name evidence="10" type="ORF">APUU_10673S</name>
</gene>
<accession>A0A7R8AHQ7</accession>
<dbReference type="OrthoDB" id="2289918at2759"/>
<evidence type="ECO:0000313" key="10">
    <source>
        <dbReference type="EMBL" id="BCS17845.1"/>
    </source>
</evidence>
<keyword evidence="3" id="KW-0863">Zinc-finger</keyword>
<dbReference type="InterPro" id="IPR028020">
    <property type="entry name" value="ASX_DEUBAD_dom"/>
</dbReference>
<feature type="region of interest" description="Disordered" evidence="8">
    <location>
        <begin position="227"/>
        <end position="314"/>
    </location>
</feature>
<feature type="region of interest" description="Disordered" evidence="8">
    <location>
        <begin position="346"/>
        <end position="384"/>
    </location>
</feature>
<proteinExistence type="predicted"/>
<keyword evidence="2" id="KW-0479">Metal-binding</keyword>
<dbReference type="KEGG" id="apuu:APUU_10673S"/>
<comment type="subcellular location">
    <subcellularLocation>
        <location evidence="1">Nucleus</location>
    </subcellularLocation>
</comment>
<keyword evidence="7" id="KW-0539">Nucleus</keyword>
<evidence type="ECO:0000256" key="5">
    <source>
        <dbReference type="ARBA" id="ARBA00023015"/>
    </source>
</evidence>
<keyword evidence="4" id="KW-0862">Zinc</keyword>
<evidence type="ECO:0000256" key="1">
    <source>
        <dbReference type="ARBA" id="ARBA00004123"/>
    </source>
</evidence>
<feature type="compositionally biased region" description="Basic and acidic residues" evidence="8">
    <location>
        <begin position="15"/>
        <end position="26"/>
    </location>
</feature>
<evidence type="ECO:0000256" key="8">
    <source>
        <dbReference type="SAM" id="MobiDB-lite"/>
    </source>
</evidence>
<evidence type="ECO:0000256" key="2">
    <source>
        <dbReference type="ARBA" id="ARBA00022723"/>
    </source>
</evidence>
<dbReference type="Proteomes" id="UP000654913">
    <property type="component" value="Chromosome 1"/>
</dbReference>
<name>A0A7R8AHQ7_9EURO</name>
<evidence type="ECO:0000256" key="3">
    <source>
        <dbReference type="ARBA" id="ARBA00022771"/>
    </source>
</evidence>
<dbReference type="AlphaFoldDB" id="A0A7R8AHQ7"/>
<evidence type="ECO:0000256" key="4">
    <source>
        <dbReference type="ARBA" id="ARBA00022833"/>
    </source>
</evidence>
<sequence length="438" mass="48919">MDSTNPKPKRTPRRAAKDRFEEEKLMTSDKSQLIDIDLVKLLALPEAWNCLEEDEKKEILNLLPSDTHPNPNPPPDDPNAKISPLPNDFLRYSNNWRDGIRHFQLDLQSGRYDPQWAREAEQAVRDRAAGKFDKFKEQEFEEFWGQKQKMDKYIAAGESSRVKLGTLIEQGVVRKGDIWKWSRNFGRRPKVLVEKEAKIIDINGAQLTFIVPAGQRVFLKTAAASTAHEPVTGEKPETDPSTPVLSSFDGAATIDTGAGPSRKRSAEVEAEVTTTKRPRGRPRKQETPTVEPKACNISVEITNTVPKPEVTSRVSDANHNLESSAEVQNSEPQSVQQALEDIKPVDVEPPQSASESSGGKPVDVEPSQSNSESNGESDEVVIPNVQGPGALTHKILEIDGRITNATNGNAWKELRCYRDNQDMGTLWEVRQAWFAKKK</sequence>
<dbReference type="InterPro" id="IPR044867">
    <property type="entry name" value="DEUBAD_dom"/>
</dbReference>
<feature type="domain" description="DEUBAD" evidence="9">
    <location>
        <begin position="29"/>
        <end position="149"/>
    </location>
</feature>
<protein>
    <recommendedName>
        <fullName evidence="9">DEUBAD domain-containing protein</fullName>
    </recommendedName>
</protein>
<dbReference type="InterPro" id="IPR000637">
    <property type="entry name" value="HMGI/Y_DNA-bd_CS"/>
</dbReference>